<evidence type="ECO:0000313" key="3">
    <source>
        <dbReference type="Proteomes" id="UP000499080"/>
    </source>
</evidence>
<sequence>MAFASAGLEEPLVLFIPFDVHVVIISFEMWLSPQSRDPAGLPECNLFITHSPINVESRLKKKQSNAQSFVSMIHLTLKRIKITIWSVCLLTLGVGLIVSQAGDCFGAHDSLRMISLKSEVFRNTFV</sequence>
<feature type="transmembrane region" description="Helical" evidence="1">
    <location>
        <begin position="82"/>
        <end position="102"/>
    </location>
</feature>
<organism evidence="2 3">
    <name type="scientific">Araneus ventricosus</name>
    <name type="common">Orbweaver spider</name>
    <name type="synonym">Epeira ventricosa</name>
    <dbReference type="NCBI Taxonomy" id="182803"/>
    <lineage>
        <taxon>Eukaryota</taxon>
        <taxon>Metazoa</taxon>
        <taxon>Ecdysozoa</taxon>
        <taxon>Arthropoda</taxon>
        <taxon>Chelicerata</taxon>
        <taxon>Arachnida</taxon>
        <taxon>Araneae</taxon>
        <taxon>Araneomorphae</taxon>
        <taxon>Entelegynae</taxon>
        <taxon>Araneoidea</taxon>
        <taxon>Araneidae</taxon>
        <taxon>Araneus</taxon>
    </lineage>
</organism>
<keyword evidence="1" id="KW-0472">Membrane</keyword>
<name>A0A4Y2LKS3_ARAVE</name>
<keyword evidence="1" id="KW-1133">Transmembrane helix</keyword>
<dbReference type="AlphaFoldDB" id="A0A4Y2LKS3"/>
<accession>A0A4Y2LKS3</accession>
<keyword evidence="1" id="KW-0812">Transmembrane</keyword>
<comment type="caution">
    <text evidence="2">The sequence shown here is derived from an EMBL/GenBank/DDBJ whole genome shotgun (WGS) entry which is preliminary data.</text>
</comment>
<keyword evidence="3" id="KW-1185">Reference proteome</keyword>
<reference evidence="2 3" key="1">
    <citation type="journal article" date="2019" name="Sci. Rep.">
        <title>Orb-weaving spider Araneus ventricosus genome elucidates the spidroin gene catalogue.</title>
        <authorList>
            <person name="Kono N."/>
            <person name="Nakamura H."/>
            <person name="Ohtoshi R."/>
            <person name="Moran D.A.P."/>
            <person name="Shinohara A."/>
            <person name="Yoshida Y."/>
            <person name="Fujiwara M."/>
            <person name="Mori M."/>
            <person name="Tomita M."/>
            <person name="Arakawa K."/>
        </authorList>
    </citation>
    <scope>NUCLEOTIDE SEQUENCE [LARGE SCALE GENOMIC DNA]</scope>
</reference>
<protein>
    <submittedName>
        <fullName evidence="2">Uncharacterized protein</fullName>
    </submittedName>
</protein>
<dbReference type="Proteomes" id="UP000499080">
    <property type="component" value="Unassembled WGS sequence"/>
</dbReference>
<evidence type="ECO:0000313" key="2">
    <source>
        <dbReference type="EMBL" id="GBN14720.1"/>
    </source>
</evidence>
<evidence type="ECO:0000256" key="1">
    <source>
        <dbReference type="SAM" id="Phobius"/>
    </source>
</evidence>
<dbReference type="EMBL" id="BGPR01005940">
    <property type="protein sequence ID" value="GBN14720.1"/>
    <property type="molecule type" value="Genomic_DNA"/>
</dbReference>
<proteinExistence type="predicted"/>
<gene>
    <name evidence="2" type="ORF">AVEN_256590_1</name>
</gene>